<evidence type="ECO:0000259" key="2">
    <source>
        <dbReference type="PROSITE" id="PS51208"/>
    </source>
</evidence>
<organism evidence="3 4">
    <name type="scientific">Lysobacter capsici AZ78</name>
    <dbReference type="NCBI Taxonomy" id="1444315"/>
    <lineage>
        <taxon>Bacteria</taxon>
        <taxon>Pseudomonadati</taxon>
        <taxon>Pseudomonadota</taxon>
        <taxon>Gammaproteobacteria</taxon>
        <taxon>Lysobacterales</taxon>
        <taxon>Lysobacteraceae</taxon>
        <taxon>Lysobacter</taxon>
    </lineage>
</organism>
<dbReference type="SMART" id="SM00869">
    <property type="entry name" value="Autotransporter"/>
    <property type="match status" value="1"/>
</dbReference>
<evidence type="ECO:0000313" key="4">
    <source>
        <dbReference type="Proteomes" id="UP000023435"/>
    </source>
</evidence>
<dbReference type="Proteomes" id="UP000023435">
    <property type="component" value="Unassembled WGS sequence"/>
</dbReference>
<dbReference type="SUPFAM" id="SSF51126">
    <property type="entry name" value="Pectin lyase-like"/>
    <property type="match status" value="1"/>
</dbReference>
<feature type="chain" id="PRO_5007131901" evidence="1">
    <location>
        <begin position="39"/>
        <end position="904"/>
    </location>
</feature>
<comment type="caution">
    <text evidence="3">The sequence shown here is derived from an EMBL/GenBank/DDBJ whole genome shotgun (WGS) entry which is preliminary data.</text>
</comment>
<dbReference type="PANTHER" id="PTHR35037">
    <property type="entry name" value="C-TERMINAL REGION OF AIDA-LIKE PROTEIN"/>
    <property type="match status" value="1"/>
</dbReference>
<reference evidence="3 4" key="1">
    <citation type="journal article" date="2014" name="Genome Announc.">
        <title>Draft Genome Sequence of Lysobacter capsici AZ78, a Bacterium Antagonistic to Plant-Pathogenic Oomycetes.</title>
        <authorList>
            <person name="Puopolo G."/>
            <person name="Sonego P."/>
            <person name="Engelen K."/>
            <person name="Pertot I."/>
        </authorList>
    </citation>
    <scope>NUCLEOTIDE SEQUENCE [LARGE SCALE GENOMIC DNA]</scope>
    <source>
        <strain evidence="3 4">AZ78</strain>
    </source>
</reference>
<dbReference type="Pfam" id="PF03797">
    <property type="entry name" value="Autotransporter"/>
    <property type="match status" value="1"/>
</dbReference>
<dbReference type="InterPro" id="IPR005546">
    <property type="entry name" value="Autotransporte_beta"/>
</dbReference>
<dbReference type="AlphaFoldDB" id="A0A108UCD9"/>
<sequence>MDVEIHRFSGRSRVVSTTGLRRVLAVAIACAIQVPAWAACSNNAPVSGETVSCDSSAPNPQTTGIVGGAGVDSVVVNIQAGSEISVIPDAGELGITAVGNAWRINNSGSIVNNSLSSPGAIRIVGADTKVDNSGSIRSRTTAIELGARGELTNSGDVYGEGTAIKLGSDGRVINRGDIRAARFSGISFQDAGQLVNEASATITSDRSTAVHGTNGVQIDNRGIIQGETAVGVDGGDSRITNYAGGLIESRVSDHYAIGLSGGNDTIVNNGTIKASNAISFGAGDDSLTMTGGSVLEGRVDGGEGNDRLRLEGGNSLALASFHDFENIQAAADSRWTLSGAMQSATSALSFDIGERAQLDLAGTVGATALTKFGVGVLRISGDSAANTGAVSLNAGTLIVDGALGGDVRVASGAALSGVGRVGAVNNAGTLAPGNSLGTLSITGDYLQQASGILQVDVDAAGASDLLRVGGKATLQGGRVDVVKAPGQYVGGTRYTLVDASGGISGQFAQLTQNLPFLDLLLSYDAQHVYLDVARNRTRYVDVCSDFNQCQSAALIDAISVRQQLGSDTQTVLNELSTLDVGGARSALLSLSGNIHASFANVLVDNAAERVQTLSRRLLERRGSEDERHRGGAGWVQAFGGSGQLDSEGAAHGADYKSRGIAIGVDAWLNERWLLGASVHAGNLDADFARGDRGEADTRGLSLYGGYSGARFYVDGAVSYSHLDNEMARSIRVGSIQRRAGSEYDGESYGVSLEAGINVEIGASLLQPLLSVEVDRIKQDAFRETGAADLDLLGDSLEVESTTAGLGARWSYRYEGDSWRLEPAVQARWLSSSSDRYAELDAALAGAPELSFRSRGLSVPANRSSLGLGLRARRGQNLELQFAYEFQHGDRFKSQNGSVGLRWAW</sequence>
<dbReference type="InterPro" id="IPR011050">
    <property type="entry name" value="Pectin_lyase_fold/virulence"/>
</dbReference>
<dbReference type="InterPro" id="IPR006315">
    <property type="entry name" value="OM_autotransptr_brl_dom"/>
</dbReference>
<dbReference type="GO" id="GO:0008233">
    <property type="term" value="F:peptidase activity"/>
    <property type="evidence" value="ECO:0007669"/>
    <property type="project" value="UniProtKB-KW"/>
</dbReference>
<dbReference type="GO" id="GO:0019867">
    <property type="term" value="C:outer membrane"/>
    <property type="evidence" value="ECO:0007669"/>
    <property type="project" value="InterPro"/>
</dbReference>
<evidence type="ECO:0000313" key="3">
    <source>
        <dbReference type="EMBL" id="KWS06641.1"/>
    </source>
</evidence>
<feature type="signal peptide" evidence="1">
    <location>
        <begin position="1"/>
        <end position="38"/>
    </location>
</feature>
<dbReference type="GO" id="GO:0006508">
    <property type="term" value="P:proteolysis"/>
    <property type="evidence" value="ECO:0007669"/>
    <property type="project" value="UniProtKB-KW"/>
</dbReference>
<accession>A0A108UCD9</accession>
<keyword evidence="3" id="KW-0645">Protease</keyword>
<dbReference type="EMBL" id="JAJA02000001">
    <property type="protein sequence ID" value="KWS06641.1"/>
    <property type="molecule type" value="Genomic_DNA"/>
</dbReference>
<name>A0A108UCD9_9GAMM</name>
<evidence type="ECO:0000256" key="1">
    <source>
        <dbReference type="SAM" id="SignalP"/>
    </source>
</evidence>
<dbReference type="NCBIfam" id="TIGR01414">
    <property type="entry name" value="autotrans_barl"/>
    <property type="match status" value="1"/>
</dbReference>
<dbReference type="InterPro" id="IPR051551">
    <property type="entry name" value="Autotransporter_adhesion"/>
</dbReference>
<dbReference type="InterPro" id="IPR036709">
    <property type="entry name" value="Autotransporte_beta_dom_sf"/>
</dbReference>
<protein>
    <submittedName>
        <fullName evidence="3">Serine protease</fullName>
    </submittedName>
</protein>
<keyword evidence="4" id="KW-1185">Reference proteome</keyword>
<feature type="domain" description="Autotransporter" evidence="2">
    <location>
        <begin position="626"/>
        <end position="904"/>
    </location>
</feature>
<dbReference type="PROSITE" id="PS51208">
    <property type="entry name" value="AUTOTRANSPORTER"/>
    <property type="match status" value="1"/>
</dbReference>
<keyword evidence="1" id="KW-0732">Signal</keyword>
<keyword evidence="3" id="KW-0378">Hydrolase</keyword>
<proteinExistence type="predicted"/>
<dbReference type="PANTHER" id="PTHR35037:SF3">
    <property type="entry name" value="C-TERMINAL REGION OF AIDA-LIKE PROTEIN"/>
    <property type="match status" value="1"/>
</dbReference>
<gene>
    <name evidence="3" type="ORF">AZ78_4197</name>
</gene>
<dbReference type="Gene3D" id="2.40.128.130">
    <property type="entry name" value="Autotransporter beta-domain"/>
    <property type="match status" value="1"/>
</dbReference>
<dbReference type="SUPFAM" id="SSF103515">
    <property type="entry name" value="Autotransporter"/>
    <property type="match status" value="1"/>
</dbReference>